<comment type="caution">
    <text evidence="2">The sequence shown here is derived from an EMBL/GenBank/DDBJ whole genome shotgun (WGS) entry which is preliminary data.</text>
</comment>
<dbReference type="SUPFAM" id="SSF54427">
    <property type="entry name" value="NTF2-like"/>
    <property type="match status" value="1"/>
</dbReference>
<protein>
    <recommendedName>
        <fullName evidence="1">SnoaL-like domain-containing protein</fullName>
    </recommendedName>
</protein>
<reference evidence="2 3" key="1">
    <citation type="submission" date="2020-08" db="EMBL/GenBank/DDBJ databases">
        <title>Sequencing the genomes of 1000 actinobacteria strains.</title>
        <authorList>
            <person name="Klenk H.-P."/>
        </authorList>
    </citation>
    <scope>NUCLEOTIDE SEQUENCE [LARGE SCALE GENOMIC DNA]</scope>
    <source>
        <strain evidence="2 3">DSM 11053</strain>
    </source>
</reference>
<accession>A0A7W5JYY4</accession>
<keyword evidence="3" id="KW-1185">Reference proteome</keyword>
<dbReference type="Gene3D" id="3.10.450.50">
    <property type="match status" value="1"/>
</dbReference>
<gene>
    <name evidence="2" type="ORF">FHX39_003811</name>
</gene>
<evidence type="ECO:0000259" key="1">
    <source>
        <dbReference type="Pfam" id="PF12680"/>
    </source>
</evidence>
<dbReference type="EMBL" id="JACHZG010000004">
    <property type="protein sequence ID" value="MBB3328818.1"/>
    <property type="molecule type" value="Genomic_DNA"/>
</dbReference>
<dbReference type="Pfam" id="PF12680">
    <property type="entry name" value="SnoaL_2"/>
    <property type="match status" value="1"/>
</dbReference>
<dbReference type="AlphaFoldDB" id="A0A7W5JYY4"/>
<dbReference type="InterPro" id="IPR032710">
    <property type="entry name" value="NTF2-like_dom_sf"/>
</dbReference>
<dbReference type="Proteomes" id="UP000565572">
    <property type="component" value="Unassembled WGS sequence"/>
</dbReference>
<sequence>MATIEDLMHANLFEVFGERDADRRMEAVRRTYAADVHFSDPDDAVSGHEAVSAKAQGILDSSPGFVFTAVGPARVNHDLGYLAWGFGPAGQPPVVQGVDIALVEDGLIKKIYTLLLGD</sequence>
<dbReference type="RefSeq" id="WP_183342094.1">
    <property type="nucleotide sequence ID" value="NZ_JACHZG010000004.1"/>
</dbReference>
<name>A0A7W5JYY4_9ACTN</name>
<proteinExistence type="predicted"/>
<dbReference type="InterPro" id="IPR037401">
    <property type="entry name" value="SnoaL-like"/>
</dbReference>
<feature type="domain" description="SnoaL-like" evidence="1">
    <location>
        <begin position="13"/>
        <end position="110"/>
    </location>
</feature>
<organism evidence="2 3">
    <name type="scientific">Microlunatus antarcticus</name>
    <dbReference type="NCBI Taxonomy" id="53388"/>
    <lineage>
        <taxon>Bacteria</taxon>
        <taxon>Bacillati</taxon>
        <taxon>Actinomycetota</taxon>
        <taxon>Actinomycetes</taxon>
        <taxon>Propionibacteriales</taxon>
        <taxon>Propionibacteriaceae</taxon>
        <taxon>Microlunatus</taxon>
    </lineage>
</organism>
<evidence type="ECO:0000313" key="2">
    <source>
        <dbReference type="EMBL" id="MBB3328818.1"/>
    </source>
</evidence>
<evidence type="ECO:0000313" key="3">
    <source>
        <dbReference type="Proteomes" id="UP000565572"/>
    </source>
</evidence>